<sequence>MKWLEVKLSDIAVINMGQSPPGNSYNEDGKGIPLFQGKAEFGDMHPTPVKWCSEPTRIAESGDILMSVRAPVGPTNIADQRCCIGRGLCAIRANKKLAVQKYLYFLFKYIEPSISRQGQGSTFQSINRSTLESINISLPTVSEQRRIVEILEQADALRRMRAEADVKGDRILPGLFIKMFGDASTWTETNTEPLRSLVNIQSGGTPSKKNPDYWDGDIPWVSPKDMKQDIIFDSSDHISEKAIEETNIKYVEPGAILIVVRGMILAHTIPIALAATRLTINQDMKALHPNCNNIDSVYLHAALKASSRKILSQVGTAAHGTRKFDTNELLNLPILIPSQEQLKKFQIAVTECRVSLAGISKTKEKLEKLFDVLLRRAFSGELTAKWREVHMKELLAEMEEQAKLLKLETESNYKQLTL</sequence>
<name>A0ABR8H714_NOSPU</name>
<dbReference type="PANTHER" id="PTHR30408:SF12">
    <property type="entry name" value="TYPE I RESTRICTION ENZYME MJAVIII SPECIFICITY SUBUNIT"/>
    <property type="match status" value="1"/>
</dbReference>
<dbReference type="InterPro" id="IPR000055">
    <property type="entry name" value="Restrct_endonuc_typeI_TRD"/>
</dbReference>
<dbReference type="PANTHER" id="PTHR30408">
    <property type="entry name" value="TYPE-1 RESTRICTION ENZYME ECOKI SPECIFICITY PROTEIN"/>
    <property type="match status" value="1"/>
</dbReference>
<feature type="domain" description="Type I restriction modification DNA specificity" evidence="4">
    <location>
        <begin position="2"/>
        <end position="156"/>
    </location>
</feature>
<keyword evidence="3" id="KW-0238">DNA-binding</keyword>
<keyword evidence="5" id="KW-0255">Endonuclease</keyword>
<evidence type="ECO:0000256" key="2">
    <source>
        <dbReference type="ARBA" id="ARBA00022747"/>
    </source>
</evidence>
<dbReference type="SUPFAM" id="SSF116734">
    <property type="entry name" value="DNA methylase specificity domain"/>
    <property type="match status" value="2"/>
</dbReference>
<keyword evidence="5" id="KW-0378">Hydrolase</keyword>
<evidence type="ECO:0000256" key="1">
    <source>
        <dbReference type="ARBA" id="ARBA00010923"/>
    </source>
</evidence>
<evidence type="ECO:0000313" key="5">
    <source>
        <dbReference type="EMBL" id="MBD2611538.1"/>
    </source>
</evidence>
<comment type="similarity">
    <text evidence="1">Belongs to the type-I restriction system S methylase family.</text>
</comment>
<evidence type="ECO:0000313" key="6">
    <source>
        <dbReference type="Proteomes" id="UP000606396"/>
    </source>
</evidence>
<organism evidence="5 6">
    <name type="scientific">Nostoc punctiforme FACHB-252</name>
    <dbReference type="NCBI Taxonomy" id="1357509"/>
    <lineage>
        <taxon>Bacteria</taxon>
        <taxon>Bacillati</taxon>
        <taxon>Cyanobacteriota</taxon>
        <taxon>Cyanophyceae</taxon>
        <taxon>Nostocales</taxon>
        <taxon>Nostocaceae</taxon>
        <taxon>Nostoc</taxon>
    </lineage>
</organism>
<dbReference type="InterPro" id="IPR052021">
    <property type="entry name" value="Type-I_RS_S_subunit"/>
</dbReference>
<dbReference type="EMBL" id="JACJTC010000006">
    <property type="protein sequence ID" value="MBD2611538.1"/>
    <property type="molecule type" value="Genomic_DNA"/>
</dbReference>
<accession>A0ABR8H714</accession>
<reference evidence="5 6" key="1">
    <citation type="journal article" date="2020" name="ISME J.">
        <title>Comparative genomics reveals insights into cyanobacterial evolution and habitat adaptation.</title>
        <authorList>
            <person name="Chen M.Y."/>
            <person name="Teng W.K."/>
            <person name="Zhao L."/>
            <person name="Hu C.X."/>
            <person name="Zhou Y.K."/>
            <person name="Han B.P."/>
            <person name="Song L.R."/>
            <person name="Shu W.S."/>
        </authorList>
    </citation>
    <scope>NUCLEOTIDE SEQUENCE [LARGE SCALE GENOMIC DNA]</scope>
    <source>
        <strain evidence="5 6">FACHB-252</strain>
    </source>
</reference>
<keyword evidence="6" id="KW-1185">Reference proteome</keyword>
<keyword evidence="5" id="KW-0540">Nuclease</keyword>
<dbReference type="Proteomes" id="UP000606396">
    <property type="component" value="Unassembled WGS sequence"/>
</dbReference>
<evidence type="ECO:0000259" key="4">
    <source>
        <dbReference type="Pfam" id="PF01420"/>
    </source>
</evidence>
<dbReference type="CDD" id="cd17249">
    <property type="entry name" value="RMtype1_S_EcoR124I-TRD2-CR2_like"/>
    <property type="match status" value="1"/>
</dbReference>
<protein>
    <submittedName>
        <fullName evidence="5">Restriction endonuclease subunit S</fullName>
    </submittedName>
</protein>
<dbReference type="Pfam" id="PF01420">
    <property type="entry name" value="Methylase_S"/>
    <property type="match status" value="2"/>
</dbReference>
<keyword evidence="2" id="KW-0680">Restriction system</keyword>
<evidence type="ECO:0000256" key="3">
    <source>
        <dbReference type="ARBA" id="ARBA00023125"/>
    </source>
</evidence>
<dbReference type="Gene3D" id="3.90.220.20">
    <property type="entry name" value="DNA methylase specificity domains"/>
    <property type="match status" value="2"/>
</dbReference>
<dbReference type="GO" id="GO:0004519">
    <property type="term" value="F:endonuclease activity"/>
    <property type="evidence" value="ECO:0007669"/>
    <property type="project" value="UniProtKB-KW"/>
</dbReference>
<dbReference type="InterPro" id="IPR044946">
    <property type="entry name" value="Restrct_endonuc_typeI_TRD_sf"/>
</dbReference>
<feature type="domain" description="Type I restriction modification DNA specificity" evidence="4">
    <location>
        <begin position="193"/>
        <end position="341"/>
    </location>
</feature>
<dbReference type="CDD" id="cd17245">
    <property type="entry name" value="RMtype1_S_TteMORF1547P-TRD2-CR2_Aco12261I-TRD1-CR1_like"/>
    <property type="match status" value="1"/>
</dbReference>
<gene>
    <name evidence="5" type="ORF">H6G94_09675</name>
</gene>
<comment type="caution">
    <text evidence="5">The sequence shown here is derived from an EMBL/GenBank/DDBJ whole genome shotgun (WGS) entry which is preliminary data.</text>
</comment>
<proteinExistence type="inferred from homology"/>
<dbReference type="RefSeq" id="WP_190949253.1">
    <property type="nucleotide sequence ID" value="NZ_JACJTC010000006.1"/>
</dbReference>